<feature type="active site" description="Proton acceptor" evidence="2">
    <location>
        <position position="350"/>
    </location>
</feature>
<dbReference type="PANTHER" id="PTHR46394:SF1">
    <property type="entry name" value="PNPLA DOMAIN-CONTAINING PROTEIN"/>
    <property type="match status" value="1"/>
</dbReference>
<dbReference type="EMBL" id="FMZO01000003">
    <property type="protein sequence ID" value="SDC60256.1"/>
    <property type="molecule type" value="Genomic_DNA"/>
</dbReference>
<reference evidence="6" key="1">
    <citation type="submission" date="2016-10" db="EMBL/GenBank/DDBJ databases">
        <authorList>
            <person name="Varghese N."/>
            <person name="Submissions S."/>
        </authorList>
    </citation>
    <scope>NUCLEOTIDE SEQUENCE [LARGE SCALE GENOMIC DNA]</scope>
    <source>
        <strain evidence="6">DSM 25811 / CCM 8410 / LMG 26954 / E90</strain>
    </source>
</reference>
<keyword evidence="3" id="KW-0812">Transmembrane</keyword>
<accession>A0A1G6MZ43</accession>
<feature type="transmembrane region" description="Helical" evidence="3">
    <location>
        <begin position="52"/>
        <end position="71"/>
    </location>
</feature>
<feature type="short sequence motif" description="GXGXXG" evidence="2">
    <location>
        <begin position="56"/>
        <end position="61"/>
    </location>
</feature>
<keyword evidence="6" id="KW-1185">Reference proteome</keyword>
<dbReference type="SUPFAM" id="SSF52151">
    <property type="entry name" value="FabD/lysophospholipase-like"/>
    <property type="match status" value="1"/>
</dbReference>
<feature type="transmembrane region" description="Helical" evidence="3">
    <location>
        <begin position="181"/>
        <end position="200"/>
    </location>
</feature>
<dbReference type="AlphaFoldDB" id="A0A1G6MZ43"/>
<dbReference type="STRING" id="1285928.SAMN04487894_10377"/>
<keyword evidence="2" id="KW-0378">Hydrolase</keyword>
<dbReference type="Gene3D" id="3.40.1090.10">
    <property type="entry name" value="Cytosolic phospholipase A2 catalytic domain"/>
    <property type="match status" value="2"/>
</dbReference>
<feature type="domain" description="PNPLA" evidence="4">
    <location>
        <begin position="52"/>
        <end position="363"/>
    </location>
</feature>
<evidence type="ECO:0000256" key="2">
    <source>
        <dbReference type="PROSITE-ProRule" id="PRU01161"/>
    </source>
</evidence>
<protein>
    <submittedName>
        <fullName evidence="5">NTE family protein</fullName>
    </submittedName>
</protein>
<dbReference type="InterPro" id="IPR002641">
    <property type="entry name" value="PNPLA_dom"/>
</dbReference>
<organism evidence="5 6">
    <name type="scientific">Niabella drilacis (strain DSM 25811 / CCM 8410 / CCUG 62505 / LMG 26954 / E90)</name>
    <dbReference type="NCBI Taxonomy" id="1285928"/>
    <lineage>
        <taxon>Bacteria</taxon>
        <taxon>Pseudomonadati</taxon>
        <taxon>Bacteroidota</taxon>
        <taxon>Chitinophagia</taxon>
        <taxon>Chitinophagales</taxon>
        <taxon>Chitinophagaceae</taxon>
        <taxon>Niabella</taxon>
    </lineage>
</organism>
<dbReference type="Pfam" id="PF01734">
    <property type="entry name" value="Patatin"/>
    <property type="match status" value="1"/>
</dbReference>
<dbReference type="PROSITE" id="PS51635">
    <property type="entry name" value="PNPLA"/>
    <property type="match status" value="1"/>
</dbReference>
<evidence type="ECO:0000256" key="1">
    <source>
        <dbReference type="ARBA" id="ARBA00023098"/>
    </source>
</evidence>
<dbReference type="Proteomes" id="UP000198757">
    <property type="component" value="Unassembled WGS sequence"/>
</dbReference>
<keyword evidence="1 2" id="KW-0443">Lipid metabolism</keyword>
<evidence type="ECO:0000259" key="4">
    <source>
        <dbReference type="PROSITE" id="PS51635"/>
    </source>
</evidence>
<evidence type="ECO:0000256" key="3">
    <source>
        <dbReference type="SAM" id="Phobius"/>
    </source>
</evidence>
<dbReference type="GO" id="GO:0016042">
    <property type="term" value="P:lipid catabolic process"/>
    <property type="evidence" value="ECO:0007669"/>
    <property type="project" value="UniProtKB-UniRule"/>
</dbReference>
<keyword evidence="2" id="KW-0442">Lipid degradation</keyword>
<dbReference type="InterPro" id="IPR052580">
    <property type="entry name" value="Lipid_Hydrolase"/>
</dbReference>
<evidence type="ECO:0000313" key="5">
    <source>
        <dbReference type="EMBL" id="SDC60256.1"/>
    </source>
</evidence>
<dbReference type="InterPro" id="IPR016035">
    <property type="entry name" value="Acyl_Trfase/lysoPLipase"/>
</dbReference>
<dbReference type="PANTHER" id="PTHR46394">
    <property type="entry name" value="ANNEXIN"/>
    <property type="match status" value="1"/>
</dbReference>
<sequence length="487" mass="54926">MPASKKLTVNDFLQSSGVQEQLRILKDRFGENGERLIISDTLDKEGHQYVNLVQKGGGVLGVALVGYTYILEQMGIRFMRLAGTSAGAINTALLAIVGKKESEKSAGILEAITQLNFFNLVDGHPAARWLIKKFITRTGFLKKLKSWANGLGIFYSILLAVTFVCLWLLPHNAPMRQFTQTLVVVLLVITLLLGVLAWYISRLLKRLRSSGYGINPGDFFYDWLKQLMKEYGVANVEDFRNKAGQPVEGLHLRHEHPDGLEGLGPDVTVIASELITENKIEFPKMCNLFRTADRMDELHPAGLVRASMAIPLFFESYFIYGIPNTNEDIKKAWMDTFGEREPPVEARFVDGGILSNFPISIFYNPRVVVPRLPVFGIDLNDSNPGDTGKNASGWTLTGYFSRIFNTVRNYYDKDFQLKNKMYSRGIGTIPLADFNWLNFFITDKEKLALFERGAAAATRFLLNFDWDAYKMDRSLMQVTLEKKPGKS</sequence>
<proteinExistence type="predicted"/>
<dbReference type="OrthoDB" id="9770965at2"/>
<gene>
    <name evidence="5" type="ORF">SAMN04487894_10377</name>
</gene>
<feature type="short sequence motif" description="DGA/G" evidence="2">
    <location>
        <begin position="350"/>
        <end position="352"/>
    </location>
</feature>
<feature type="short sequence motif" description="GXSXG" evidence="2">
    <location>
        <begin position="83"/>
        <end position="87"/>
    </location>
</feature>
<dbReference type="RefSeq" id="WP_090389268.1">
    <property type="nucleotide sequence ID" value="NZ_FMZO01000003.1"/>
</dbReference>
<dbReference type="GO" id="GO:0016787">
    <property type="term" value="F:hydrolase activity"/>
    <property type="evidence" value="ECO:0007669"/>
    <property type="project" value="UniProtKB-UniRule"/>
</dbReference>
<keyword evidence="3" id="KW-1133">Transmembrane helix</keyword>
<evidence type="ECO:0000313" key="6">
    <source>
        <dbReference type="Proteomes" id="UP000198757"/>
    </source>
</evidence>
<feature type="transmembrane region" description="Helical" evidence="3">
    <location>
        <begin position="147"/>
        <end position="169"/>
    </location>
</feature>
<feature type="active site" description="Nucleophile" evidence="2">
    <location>
        <position position="85"/>
    </location>
</feature>
<keyword evidence="3" id="KW-0472">Membrane</keyword>
<name>A0A1G6MZ43_NIADE</name>